<reference evidence="2 3" key="1">
    <citation type="submission" date="2013-08" db="EMBL/GenBank/DDBJ databases">
        <authorList>
            <person name="Durkin A.S."/>
            <person name="Haft D.R."/>
            <person name="McCorrison J."/>
            <person name="Torralba M."/>
            <person name="Gillis M."/>
            <person name="Haft D.H."/>
            <person name="Methe B."/>
            <person name="Sutton G."/>
            <person name="Nelson K.E."/>
        </authorList>
    </citation>
    <scope>NUCLEOTIDE SEQUENCE [LARGE SCALE GENOMIC DNA]</scope>
    <source>
        <strain evidence="2 3">F0195</strain>
    </source>
</reference>
<dbReference type="AlphaFoldDB" id="U2UX45"/>
<feature type="compositionally biased region" description="Basic and acidic residues" evidence="1">
    <location>
        <begin position="1"/>
        <end position="23"/>
    </location>
</feature>
<dbReference type="EMBL" id="AWEZ01000056">
    <property type="protein sequence ID" value="ERL07672.1"/>
    <property type="molecule type" value="Genomic_DNA"/>
</dbReference>
<evidence type="ECO:0000313" key="2">
    <source>
        <dbReference type="EMBL" id="ERL07672.1"/>
    </source>
</evidence>
<sequence length="37" mass="4312">MEAIARLRDKHDLHMRAKRHVSDEVGVPAKDQGFLRQ</sequence>
<name>U2UX45_9ACTN</name>
<accession>U2UX45</accession>
<feature type="region of interest" description="Disordered" evidence="1">
    <location>
        <begin position="1"/>
        <end position="37"/>
    </location>
</feature>
<keyword evidence="3" id="KW-1185">Reference proteome</keyword>
<evidence type="ECO:0000313" key="3">
    <source>
        <dbReference type="Proteomes" id="UP000016638"/>
    </source>
</evidence>
<dbReference type="STRING" id="1125712.HMPREF1316_2258"/>
<dbReference type="Proteomes" id="UP000016638">
    <property type="component" value="Unassembled WGS sequence"/>
</dbReference>
<dbReference type="PATRIC" id="fig|1125712.3.peg.1601"/>
<proteinExistence type="predicted"/>
<comment type="caution">
    <text evidence="2">The sequence shown here is derived from an EMBL/GenBank/DDBJ whole genome shotgun (WGS) entry which is preliminary data.</text>
</comment>
<evidence type="ECO:0000256" key="1">
    <source>
        <dbReference type="SAM" id="MobiDB-lite"/>
    </source>
</evidence>
<protein>
    <submittedName>
        <fullName evidence="2">Uncharacterized protein</fullName>
    </submittedName>
</protein>
<gene>
    <name evidence="2" type="ORF">HMPREF1316_2258</name>
</gene>
<organism evidence="2 3">
    <name type="scientific">Olsenella profusa F0195</name>
    <dbReference type="NCBI Taxonomy" id="1125712"/>
    <lineage>
        <taxon>Bacteria</taxon>
        <taxon>Bacillati</taxon>
        <taxon>Actinomycetota</taxon>
        <taxon>Coriobacteriia</taxon>
        <taxon>Coriobacteriales</taxon>
        <taxon>Atopobiaceae</taxon>
        <taxon>Olsenella</taxon>
    </lineage>
</organism>